<dbReference type="KEGG" id="pvac:HC248_02156"/>
<evidence type="ECO:0000313" key="4">
    <source>
        <dbReference type="Proteomes" id="UP000502041"/>
    </source>
</evidence>
<keyword evidence="4" id="KW-1185">Reference proteome</keyword>
<dbReference type="PROSITE" id="PS51278">
    <property type="entry name" value="GATASE_TYPE_2"/>
    <property type="match status" value="1"/>
</dbReference>
<dbReference type="Gene3D" id="3.60.20.10">
    <property type="entry name" value="Glutamine Phosphoribosylpyrophosphate, subunit 1, domain 1"/>
    <property type="match status" value="1"/>
</dbReference>
<gene>
    <name evidence="3" type="primary">yafJ_1</name>
    <name evidence="3" type="ORF">HC248_02156</name>
</gene>
<dbReference type="PANTHER" id="PTHR42824:SF1">
    <property type="entry name" value="GLUTAMINE AMIDOTRANSFERASE YAFJ-RELATED"/>
    <property type="match status" value="1"/>
</dbReference>
<dbReference type="PANTHER" id="PTHR42824">
    <property type="entry name" value="GLUTAMINE AMIDOTRANSFERASE"/>
    <property type="match status" value="1"/>
</dbReference>
<keyword evidence="3" id="KW-0808">Transferase</keyword>
<keyword evidence="1 3" id="KW-0315">Glutamine amidotransferase</keyword>
<reference evidence="3 4" key="1">
    <citation type="submission" date="2020-04" db="EMBL/GenBank/DDBJ databases">
        <title>Complete genome of a Psychrophilic, Marine, Gas Vacuolate Bacterium Polaromonas vacuolata KCTC 22033T.</title>
        <authorList>
            <person name="Hwang K."/>
            <person name="Kim K.M."/>
        </authorList>
    </citation>
    <scope>NUCLEOTIDE SEQUENCE [LARGE SCALE GENOMIC DNA]</scope>
    <source>
        <strain evidence="3 4">KCTC 22033</strain>
    </source>
</reference>
<dbReference type="RefSeq" id="WP_168922444.1">
    <property type="nucleotide sequence ID" value="NZ_CP051461.1"/>
</dbReference>
<dbReference type="EMBL" id="CP051461">
    <property type="protein sequence ID" value="QJC56845.1"/>
    <property type="molecule type" value="Genomic_DNA"/>
</dbReference>
<proteinExistence type="predicted"/>
<sequence>MCQLLGMNSAIPADVRFSLTGFAARGGLTDHHGDGFGVGFFEDKACRLFMDTQPASTSPVAELLKHYPIKSRNVIAHIRKATQGSSQRLENCHPFTRELWGRHWLFAHNGDLKNYAPALDGVCLPVGATDSERAFCEILQTLRASSQREPCTPEQTFETLCQVTQKIACHGVFNFLLSNGQTMFAHCSTRLWYLQRQWPFSNAQLVDSELSMDFALTNVANDKLCIIATQPLTRNECWQQLEAGQLLWIEDGELIQKVQLEVSEQVKFQNAANLACV</sequence>
<evidence type="ECO:0000256" key="1">
    <source>
        <dbReference type="ARBA" id="ARBA00022962"/>
    </source>
</evidence>
<organism evidence="3 4">
    <name type="scientific">Polaromonas vacuolata</name>
    <dbReference type="NCBI Taxonomy" id="37448"/>
    <lineage>
        <taxon>Bacteria</taxon>
        <taxon>Pseudomonadati</taxon>
        <taxon>Pseudomonadota</taxon>
        <taxon>Betaproteobacteria</taxon>
        <taxon>Burkholderiales</taxon>
        <taxon>Comamonadaceae</taxon>
        <taxon>Polaromonas</taxon>
    </lineage>
</organism>
<protein>
    <submittedName>
        <fullName evidence="3">Glutamine amidotransferase YafJ</fullName>
        <ecNumber evidence="3">2.4.2.-</ecNumber>
    </submittedName>
</protein>
<dbReference type="AlphaFoldDB" id="A0A6H2HAF9"/>
<accession>A0A6H2HAF9</accession>
<keyword evidence="3" id="KW-0328">Glycosyltransferase</keyword>
<evidence type="ECO:0000259" key="2">
    <source>
        <dbReference type="PROSITE" id="PS51278"/>
    </source>
</evidence>
<evidence type="ECO:0000313" key="3">
    <source>
        <dbReference type="EMBL" id="QJC56845.1"/>
    </source>
</evidence>
<name>A0A6H2HAF9_9BURK</name>
<dbReference type="EC" id="2.4.2.-" evidence="3"/>
<dbReference type="InterPro" id="IPR029055">
    <property type="entry name" value="Ntn_hydrolases_N"/>
</dbReference>
<dbReference type="Pfam" id="PF13230">
    <property type="entry name" value="GATase_4"/>
    <property type="match status" value="1"/>
</dbReference>
<dbReference type="InterPro" id="IPR026869">
    <property type="entry name" value="EgtC-like"/>
</dbReference>
<dbReference type="CDD" id="cd01908">
    <property type="entry name" value="YafJ"/>
    <property type="match status" value="1"/>
</dbReference>
<dbReference type="GO" id="GO:0016757">
    <property type="term" value="F:glycosyltransferase activity"/>
    <property type="evidence" value="ECO:0007669"/>
    <property type="project" value="UniProtKB-KW"/>
</dbReference>
<dbReference type="Proteomes" id="UP000502041">
    <property type="component" value="Chromosome"/>
</dbReference>
<dbReference type="SUPFAM" id="SSF56235">
    <property type="entry name" value="N-terminal nucleophile aminohydrolases (Ntn hydrolases)"/>
    <property type="match status" value="1"/>
</dbReference>
<dbReference type="InterPro" id="IPR017932">
    <property type="entry name" value="GATase_2_dom"/>
</dbReference>
<feature type="domain" description="Glutamine amidotransferase type-2" evidence="2">
    <location>
        <begin position="2"/>
        <end position="277"/>
    </location>
</feature>